<dbReference type="InterPro" id="IPR036651">
    <property type="entry name" value="Gln_synt_N_sf"/>
</dbReference>
<dbReference type="AlphaFoldDB" id="A0A0H4PZ48"/>
<evidence type="ECO:0000256" key="2">
    <source>
        <dbReference type="ARBA" id="ARBA00022598"/>
    </source>
</evidence>
<dbReference type="PANTHER" id="PTHR43785:SF12">
    <property type="entry name" value="TYPE-1 GLUTAMINE SYNTHETASE 2"/>
    <property type="match status" value="1"/>
</dbReference>
<feature type="domain" description="GS catalytic" evidence="7">
    <location>
        <begin position="117"/>
        <end position="454"/>
    </location>
</feature>
<protein>
    <submittedName>
        <fullName evidence="8">Glutamine synthetase family protein</fullName>
    </submittedName>
</protein>
<dbReference type="SUPFAM" id="SSF54368">
    <property type="entry name" value="Glutamine synthetase, N-terminal domain"/>
    <property type="match status" value="1"/>
</dbReference>
<dbReference type="STRING" id="320787.CA2015_4357"/>
<dbReference type="EMBL" id="CP012040">
    <property type="protein sequence ID" value="AKP53702.1"/>
    <property type="molecule type" value="Genomic_DNA"/>
</dbReference>
<dbReference type="KEGG" id="camu:CA2015_4357"/>
<evidence type="ECO:0000256" key="4">
    <source>
        <dbReference type="ARBA" id="ARBA00022840"/>
    </source>
</evidence>
<dbReference type="GO" id="GO:0004356">
    <property type="term" value="F:glutamine synthetase activity"/>
    <property type="evidence" value="ECO:0007669"/>
    <property type="project" value="InterPro"/>
</dbReference>
<comment type="similarity">
    <text evidence="1 5 6">Belongs to the glutamine synthetase family.</text>
</comment>
<evidence type="ECO:0000313" key="8">
    <source>
        <dbReference type="EMBL" id="AKP53702.1"/>
    </source>
</evidence>
<gene>
    <name evidence="8" type="ORF">CA2015_4357</name>
</gene>
<proteinExistence type="inferred from homology"/>
<keyword evidence="3" id="KW-0547">Nucleotide-binding</keyword>
<sequence length="454" mass="51115">MKFSKEEVKSSLKNSSFNKVKLAIVDIDGVLRGKVVSLDKFFSILDGGMGFCAVVFGWDVEDKSYDNVSVTGWHTGYPDFQAEIDPSTFRKIPWEDDLPFFLADFSNDKENGALVCPRTLLKNIQQQTFEAGFFPQFSQEFEWFNFESTPEGYGSGSCENTKPLTPGMFGYSILRSSLKSEFFNDLFDLCHQFDIPLEGLHTETGPGVYEAAIQYSDILLAADRAALFKSSVKEIAYKHGIMATFMAKWSEELPGNGGHVHQSIWDKDLKNNLFYDANGKWSMSTLMQQYIAGQLHCLPHILPMFAPTINSYKRLVEGAWAPTTLTWARDNRTTALRVLSGGAKSTRLETRVIGSDVNPYLAMSACLASGLYGIKHKLELDKPATIGNGYEDYTNGSIPTSLKEATEAMKNSAIAKSLFGEDFVDHFCKTREWECREFASKVTDWERKRYFEII</sequence>
<dbReference type="FunFam" id="3.30.590.10:FF:000005">
    <property type="entry name" value="Probable glutamine synthetase"/>
    <property type="match status" value="1"/>
</dbReference>
<keyword evidence="9" id="KW-1185">Reference proteome</keyword>
<accession>A0A0H4PZ48</accession>
<evidence type="ECO:0000256" key="6">
    <source>
        <dbReference type="RuleBase" id="RU000384"/>
    </source>
</evidence>
<dbReference type="InterPro" id="IPR014746">
    <property type="entry name" value="Gln_synth/guanido_kin_cat_dom"/>
</dbReference>
<evidence type="ECO:0000256" key="3">
    <source>
        <dbReference type="ARBA" id="ARBA00022741"/>
    </source>
</evidence>
<dbReference type="GO" id="GO:0006576">
    <property type="term" value="P:biogenic amine metabolic process"/>
    <property type="evidence" value="ECO:0007669"/>
    <property type="project" value="UniProtKB-ARBA"/>
</dbReference>
<dbReference type="RefSeq" id="WP_048643778.1">
    <property type="nucleotide sequence ID" value="NZ_CAXBGM010000078.1"/>
</dbReference>
<name>A0A0H4PZ48_9BACT</name>
<dbReference type="GO" id="GO:0005524">
    <property type="term" value="F:ATP binding"/>
    <property type="evidence" value="ECO:0007669"/>
    <property type="project" value="UniProtKB-KW"/>
</dbReference>
<dbReference type="SMART" id="SM01230">
    <property type="entry name" value="Gln-synt_C"/>
    <property type="match status" value="1"/>
</dbReference>
<dbReference type="GO" id="GO:0006542">
    <property type="term" value="P:glutamine biosynthetic process"/>
    <property type="evidence" value="ECO:0007669"/>
    <property type="project" value="InterPro"/>
</dbReference>
<dbReference type="GO" id="GO:0042402">
    <property type="term" value="P:biogenic amine catabolic process"/>
    <property type="evidence" value="ECO:0007669"/>
    <property type="project" value="UniProtKB-ARBA"/>
</dbReference>
<dbReference type="InterPro" id="IPR008146">
    <property type="entry name" value="Gln_synth_cat_dom"/>
</dbReference>
<dbReference type="PATRIC" id="fig|320787.5.peg.4778"/>
<keyword evidence="4" id="KW-0067">ATP-binding</keyword>
<dbReference type="Gene3D" id="3.10.20.70">
    <property type="entry name" value="Glutamine synthetase, N-terminal domain"/>
    <property type="match status" value="1"/>
</dbReference>
<evidence type="ECO:0000313" key="9">
    <source>
        <dbReference type="Proteomes" id="UP000036520"/>
    </source>
</evidence>
<dbReference type="Proteomes" id="UP000036520">
    <property type="component" value="Chromosome"/>
</dbReference>
<evidence type="ECO:0000256" key="1">
    <source>
        <dbReference type="ARBA" id="ARBA00009897"/>
    </source>
</evidence>
<dbReference type="Pfam" id="PF00120">
    <property type="entry name" value="Gln-synt_C"/>
    <property type="match status" value="1"/>
</dbReference>
<reference evidence="8 9" key="1">
    <citation type="submission" date="2015-07" db="EMBL/GenBank/DDBJ databases">
        <authorList>
            <person name="Kim K.M."/>
        </authorList>
    </citation>
    <scope>NUCLEOTIDE SEQUENCE [LARGE SCALE GENOMIC DNA]</scope>
    <source>
        <strain evidence="8 9">KCTC 12363</strain>
    </source>
</reference>
<dbReference type="PANTHER" id="PTHR43785">
    <property type="entry name" value="GAMMA-GLUTAMYLPUTRESCINE SYNTHETASE"/>
    <property type="match status" value="1"/>
</dbReference>
<keyword evidence="2" id="KW-0436">Ligase</keyword>
<dbReference type="SUPFAM" id="SSF55931">
    <property type="entry name" value="Glutamine synthetase/guanido kinase"/>
    <property type="match status" value="1"/>
</dbReference>
<dbReference type="OrthoDB" id="9807095at2"/>
<dbReference type="PROSITE" id="PS51987">
    <property type="entry name" value="GS_CATALYTIC"/>
    <property type="match status" value="1"/>
</dbReference>
<evidence type="ECO:0000259" key="7">
    <source>
        <dbReference type="PROSITE" id="PS51987"/>
    </source>
</evidence>
<dbReference type="Gene3D" id="3.30.590.10">
    <property type="entry name" value="Glutamine synthetase/guanido kinase, catalytic domain"/>
    <property type="match status" value="1"/>
</dbReference>
<evidence type="ECO:0000256" key="5">
    <source>
        <dbReference type="PROSITE-ProRule" id="PRU01331"/>
    </source>
</evidence>
<organism evidence="8 9">
    <name type="scientific">Cyclobacterium amurskyense</name>
    <dbReference type="NCBI Taxonomy" id="320787"/>
    <lineage>
        <taxon>Bacteria</taxon>
        <taxon>Pseudomonadati</taxon>
        <taxon>Bacteroidota</taxon>
        <taxon>Cytophagia</taxon>
        <taxon>Cytophagales</taxon>
        <taxon>Cyclobacteriaceae</taxon>
        <taxon>Cyclobacterium</taxon>
    </lineage>
</organism>